<feature type="transmembrane region" description="Helical" evidence="1">
    <location>
        <begin position="7"/>
        <end position="26"/>
    </location>
</feature>
<sequence length="50" mass="5752">MEEKTYKITYVIGLIITLALMLLLLFTGDVSLNFTFLIFFWVVKFLAGFG</sequence>
<comment type="caution">
    <text evidence="2">The sequence shown here is derived from an EMBL/GenBank/DDBJ whole genome shotgun (WGS) entry which is preliminary data.</text>
</comment>
<keyword evidence="1" id="KW-1133">Transmembrane helix</keyword>
<dbReference type="EMBL" id="BART01008186">
    <property type="protein sequence ID" value="GAG70066.1"/>
    <property type="molecule type" value="Genomic_DNA"/>
</dbReference>
<feature type="transmembrane region" description="Helical" evidence="1">
    <location>
        <begin position="32"/>
        <end position="49"/>
    </location>
</feature>
<protein>
    <submittedName>
        <fullName evidence="2">Uncharacterized protein</fullName>
    </submittedName>
</protein>
<accession>X1BDK3</accession>
<evidence type="ECO:0000313" key="2">
    <source>
        <dbReference type="EMBL" id="GAG70066.1"/>
    </source>
</evidence>
<keyword evidence="1" id="KW-0812">Transmembrane</keyword>
<gene>
    <name evidence="2" type="ORF">S01H4_18460</name>
</gene>
<name>X1BDK3_9ZZZZ</name>
<organism evidence="2">
    <name type="scientific">marine sediment metagenome</name>
    <dbReference type="NCBI Taxonomy" id="412755"/>
    <lineage>
        <taxon>unclassified sequences</taxon>
        <taxon>metagenomes</taxon>
        <taxon>ecological metagenomes</taxon>
    </lineage>
</organism>
<proteinExistence type="predicted"/>
<feature type="non-terminal residue" evidence="2">
    <location>
        <position position="50"/>
    </location>
</feature>
<keyword evidence="1" id="KW-0472">Membrane</keyword>
<dbReference type="AlphaFoldDB" id="X1BDK3"/>
<reference evidence="2" key="1">
    <citation type="journal article" date="2014" name="Front. Microbiol.">
        <title>High frequency of phylogenetically diverse reductive dehalogenase-homologous genes in deep subseafloor sedimentary metagenomes.</title>
        <authorList>
            <person name="Kawai M."/>
            <person name="Futagami T."/>
            <person name="Toyoda A."/>
            <person name="Takaki Y."/>
            <person name="Nishi S."/>
            <person name="Hori S."/>
            <person name="Arai W."/>
            <person name="Tsubouchi T."/>
            <person name="Morono Y."/>
            <person name="Uchiyama I."/>
            <person name="Ito T."/>
            <person name="Fujiyama A."/>
            <person name="Inagaki F."/>
            <person name="Takami H."/>
        </authorList>
    </citation>
    <scope>NUCLEOTIDE SEQUENCE</scope>
    <source>
        <strain evidence="2">Expedition CK06-06</strain>
    </source>
</reference>
<evidence type="ECO:0000256" key="1">
    <source>
        <dbReference type="SAM" id="Phobius"/>
    </source>
</evidence>